<dbReference type="PROSITE" id="PS50157">
    <property type="entry name" value="ZINC_FINGER_C2H2_2"/>
    <property type="match status" value="1"/>
</dbReference>
<evidence type="ECO:0000259" key="3">
    <source>
        <dbReference type="PROSITE" id="PS50157"/>
    </source>
</evidence>
<evidence type="ECO:0000256" key="1">
    <source>
        <dbReference type="PROSITE-ProRule" id="PRU00042"/>
    </source>
</evidence>
<evidence type="ECO:0000313" key="5">
    <source>
        <dbReference type="Proteomes" id="UP001482620"/>
    </source>
</evidence>
<dbReference type="PROSITE" id="PS00028">
    <property type="entry name" value="ZINC_FINGER_C2H2_1"/>
    <property type="match status" value="1"/>
</dbReference>
<evidence type="ECO:0000256" key="2">
    <source>
        <dbReference type="SAM" id="MobiDB-lite"/>
    </source>
</evidence>
<feature type="domain" description="C2H2-type" evidence="3">
    <location>
        <begin position="10"/>
        <end position="33"/>
    </location>
</feature>
<dbReference type="SMART" id="SM00355">
    <property type="entry name" value="ZnF_C2H2"/>
    <property type="match status" value="1"/>
</dbReference>
<dbReference type="Proteomes" id="UP001482620">
    <property type="component" value="Unassembled WGS sequence"/>
</dbReference>
<dbReference type="Gene3D" id="3.30.160.60">
    <property type="entry name" value="Classic Zinc Finger"/>
    <property type="match status" value="1"/>
</dbReference>
<dbReference type="InterPro" id="IPR036236">
    <property type="entry name" value="Znf_C2H2_sf"/>
</dbReference>
<feature type="region of interest" description="Disordered" evidence="2">
    <location>
        <begin position="39"/>
        <end position="76"/>
    </location>
</feature>
<proteinExistence type="predicted"/>
<keyword evidence="1" id="KW-0862">Zinc</keyword>
<dbReference type="EMBL" id="JAHRIQ010011929">
    <property type="protein sequence ID" value="MEQ2224276.1"/>
    <property type="molecule type" value="Genomic_DNA"/>
</dbReference>
<keyword evidence="1" id="KW-0863">Zinc-finger</keyword>
<organism evidence="4 5">
    <name type="scientific">Ilyodon furcidens</name>
    <name type="common">goldbreast splitfin</name>
    <dbReference type="NCBI Taxonomy" id="33524"/>
    <lineage>
        <taxon>Eukaryota</taxon>
        <taxon>Metazoa</taxon>
        <taxon>Chordata</taxon>
        <taxon>Craniata</taxon>
        <taxon>Vertebrata</taxon>
        <taxon>Euteleostomi</taxon>
        <taxon>Actinopterygii</taxon>
        <taxon>Neopterygii</taxon>
        <taxon>Teleostei</taxon>
        <taxon>Neoteleostei</taxon>
        <taxon>Acanthomorphata</taxon>
        <taxon>Ovalentaria</taxon>
        <taxon>Atherinomorphae</taxon>
        <taxon>Cyprinodontiformes</taxon>
        <taxon>Goodeidae</taxon>
        <taxon>Ilyodon</taxon>
    </lineage>
</organism>
<name>A0ABV0SVY6_9TELE</name>
<dbReference type="InterPro" id="IPR013087">
    <property type="entry name" value="Znf_C2H2_type"/>
</dbReference>
<reference evidence="4 5" key="1">
    <citation type="submission" date="2021-06" db="EMBL/GenBank/DDBJ databases">
        <authorList>
            <person name="Palmer J.M."/>
        </authorList>
    </citation>
    <scope>NUCLEOTIDE SEQUENCE [LARGE SCALE GENOMIC DNA]</scope>
    <source>
        <strain evidence="5">if_2019</strain>
        <tissue evidence="4">Muscle</tissue>
    </source>
</reference>
<protein>
    <recommendedName>
        <fullName evidence="3">C2H2-type domain-containing protein</fullName>
    </recommendedName>
</protein>
<keyword evidence="5" id="KW-1185">Reference proteome</keyword>
<accession>A0ABV0SVY6</accession>
<sequence length="76" mass="8338">MLRSFRQGQYFCHECGKSFSQPSHLRTHMRSHTVGFDYNGLHRGTDAHTTASEAPKQGKGHSAASSAHTGPLRKGT</sequence>
<keyword evidence="1" id="KW-0479">Metal-binding</keyword>
<gene>
    <name evidence="4" type="ORF">ILYODFUR_005780</name>
</gene>
<dbReference type="Pfam" id="PF00096">
    <property type="entry name" value="zf-C2H2"/>
    <property type="match status" value="1"/>
</dbReference>
<evidence type="ECO:0000313" key="4">
    <source>
        <dbReference type="EMBL" id="MEQ2224276.1"/>
    </source>
</evidence>
<comment type="caution">
    <text evidence="4">The sequence shown here is derived from an EMBL/GenBank/DDBJ whole genome shotgun (WGS) entry which is preliminary data.</text>
</comment>
<dbReference type="SUPFAM" id="SSF57667">
    <property type="entry name" value="beta-beta-alpha zinc fingers"/>
    <property type="match status" value="1"/>
</dbReference>